<evidence type="ECO:0000313" key="2">
    <source>
        <dbReference type="EMBL" id="KAF2030189.1"/>
    </source>
</evidence>
<feature type="transmembrane region" description="Helical" evidence="1">
    <location>
        <begin position="258"/>
        <end position="279"/>
    </location>
</feature>
<protein>
    <recommendedName>
        <fullName evidence="4">TLC domain-containing protein</fullName>
    </recommendedName>
</protein>
<keyword evidence="3" id="KW-1185">Reference proteome</keyword>
<evidence type="ECO:0008006" key="4">
    <source>
        <dbReference type="Google" id="ProtNLM"/>
    </source>
</evidence>
<feature type="transmembrane region" description="Helical" evidence="1">
    <location>
        <begin position="153"/>
        <end position="175"/>
    </location>
</feature>
<evidence type="ECO:0000256" key="1">
    <source>
        <dbReference type="SAM" id="Phobius"/>
    </source>
</evidence>
<keyword evidence="1" id="KW-0812">Transmembrane</keyword>
<organism evidence="2 3">
    <name type="scientific">Setomelanomma holmii</name>
    <dbReference type="NCBI Taxonomy" id="210430"/>
    <lineage>
        <taxon>Eukaryota</taxon>
        <taxon>Fungi</taxon>
        <taxon>Dikarya</taxon>
        <taxon>Ascomycota</taxon>
        <taxon>Pezizomycotina</taxon>
        <taxon>Dothideomycetes</taxon>
        <taxon>Pleosporomycetidae</taxon>
        <taxon>Pleosporales</taxon>
        <taxon>Pleosporineae</taxon>
        <taxon>Phaeosphaeriaceae</taxon>
        <taxon>Setomelanomma</taxon>
    </lineage>
</organism>
<feature type="transmembrane region" description="Helical" evidence="1">
    <location>
        <begin position="38"/>
        <end position="57"/>
    </location>
</feature>
<keyword evidence="1" id="KW-1133">Transmembrane helix</keyword>
<gene>
    <name evidence="2" type="ORF">EK21DRAFT_112109</name>
</gene>
<dbReference type="EMBL" id="ML978192">
    <property type="protein sequence ID" value="KAF2030189.1"/>
    <property type="molecule type" value="Genomic_DNA"/>
</dbReference>
<sequence length="310" mass="35499">MDLTNTTKHISHDGHNHVHGRPHVTEIVNEQVSILAPYSGLILTISLVIYFLARYYLFEGFLLRRMYGDTYLKLNDNQRRGFINHHVAASAKIIMLVCAAYPFFAVVASTATLHTPYAGSKIVTLGDVLLVLNQVFVAMYIFELIFREKLSYVAVLHHIGSVVIASSAVAISVGWEHDKDATLEFILCYVWGMFDVIAEFWPHVAIILYRMRPKDHDFLRKVFFSSMVVTFTGTVVETIAVMYIWGWAWDRWTLAFKVVTPILHVVFSCAQLWGAYNFYKMWKKQKQLLREKKPDVEATVTVVTAEPKTS</sequence>
<reference evidence="2" key="1">
    <citation type="journal article" date="2020" name="Stud. Mycol.">
        <title>101 Dothideomycetes genomes: a test case for predicting lifestyles and emergence of pathogens.</title>
        <authorList>
            <person name="Haridas S."/>
            <person name="Albert R."/>
            <person name="Binder M."/>
            <person name="Bloem J."/>
            <person name="Labutti K."/>
            <person name="Salamov A."/>
            <person name="Andreopoulos B."/>
            <person name="Baker S."/>
            <person name="Barry K."/>
            <person name="Bills G."/>
            <person name="Bluhm B."/>
            <person name="Cannon C."/>
            <person name="Castanera R."/>
            <person name="Culley D."/>
            <person name="Daum C."/>
            <person name="Ezra D."/>
            <person name="Gonzalez J."/>
            <person name="Henrissat B."/>
            <person name="Kuo A."/>
            <person name="Liang C."/>
            <person name="Lipzen A."/>
            <person name="Lutzoni F."/>
            <person name="Magnuson J."/>
            <person name="Mondo S."/>
            <person name="Nolan M."/>
            <person name="Ohm R."/>
            <person name="Pangilinan J."/>
            <person name="Park H.-J."/>
            <person name="Ramirez L."/>
            <person name="Alfaro M."/>
            <person name="Sun H."/>
            <person name="Tritt A."/>
            <person name="Yoshinaga Y."/>
            <person name="Zwiers L.-H."/>
            <person name="Turgeon B."/>
            <person name="Goodwin S."/>
            <person name="Spatafora J."/>
            <person name="Crous P."/>
            <person name="Grigoriev I."/>
        </authorList>
    </citation>
    <scope>NUCLEOTIDE SEQUENCE</scope>
    <source>
        <strain evidence="2">CBS 110217</strain>
    </source>
</reference>
<dbReference type="Proteomes" id="UP000799777">
    <property type="component" value="Unassembled WGS sequence"/>
</dbReference>
<proteinExistence type="predicted"/>
<feature type="transmembrane region" description="Helical" evidence="1">
    <location>
        <begin position="181"/>
        <end position="201"/>
    </location>
</feature>
<evidence type="ECO:0000313" key="3">
    <source>
        <dbReference type="Proteomes" id="UP000799777"/>
    </source>
</evidence>
<accession>A0A9P4HAI9</accession>
<feature type="transmembrane region" description="Helical" evidence="1">
    <location>
        <begin position="87"/>
        <end position="108"/>
    </location>
</feature>
<name>A0A9P4HAI9_9PLEO</name>
<dbReference type="OrthoDB" id="10010954at2759"/>
<comment type="caution">
    <text evidence="2">The sequence shown here is derived from an EMBL/GenBank/DDBJ whole genome shotgun (WGS) entry which is preliminary data.</text>
</comment>
<feature type="transmembrane region" description="Helical" evidence="1">
    <location>
        <begin position="128"/>
        <end position="146"/>
    </location>
</feature>
<dbReference type="AlphaFoldDB" id="A0A9P4HAI9"/>
<keyword evidence="1" id="KW-0472">Membrane</keyword>
<feature type="transmembrane region" description="Helical" evidence="1">
    <location>
        <begin position="222"/>
        <end position="246"/>
    </location>
</feature>